<dbReference type="SUPFAM" id="SSF64182">
    <property type="entry name" value="DHH phosphoesterases"/>
    <property type="match status" value="2"/>
</dbReference>
<dbReference type="PANTHER" id="PTHR47618:SF1">
    <property type="entry name" value="BIFUNCTIONAL OLIGORIBONUCLEASE AND PAP PHOSPHATASE NRNA"/>
    <property type="match status" value="1"/>
</dbReference>
<dbReference type="Proteomes" id="UP000176780">
    <property type="component" value="Unassembled WGS sequence"/>
</dbReference>
<accession>A0A1F5HLA3</accession>
<feature type="compositionally biased region" description="Polar residues" evidence="1">
    <location>
        <begin position="265"/>
        <end position="275"/>
    </location>
</feature>
<evidence type="ECO:0000313" key="3">
    <source>
        <dbReference type="Proteomes" id="UP000176780"/>
    </source>
</evidence>
<dbReference type="InterPro" id="IPR051319">
    <property type="entry name" value="Oligoribo/pAp-PDE_c-di-AMP_PDE"/>
</dbReference>
<proteinExistence type="predicted"/>
<protein>
    <recommendedName>
        <fullName evidence="4">DDH domain-containing protein</fullName>
    </recommendedName>
</protein>
<reference evidence="2 3" key="1">
    <citation type="journal article" date="2016" name="Nat. Commun.">
        <title>Thousands of microbial genomes shed light on interconnected biogeochemical processes in an aquifer system.</title>
        <authorList>
            <person name="Anantharaman K."/>
            <person name="Brown C.T."/>
            <person name="Hug L.A."/>
            <person name="Sharon I."/>
            <person name="Castelle C.J."/>
            <person name="Probst A.J."/>
            <person name="Thomas B.C."/>
            <person name="Singh A."/>
            <person name="Wilkins M.J."/>
            <person name="Karaoz U."/>
            <person name="Brodie E.L."/>
            <person name="Williams K.H."/>
            <person name="Hubbard S.S."/>
            <person name="Banfield J.F."/>
        </authorList>
    </citation>
    <scope>NUCLEOTIDE SEQUENCE [LARGE SCALE GENOMIC DNA]</scope>
</reference>
<feature type="region of interest" description="Disordered" evidence="1">
    <location>
        <begin position="265"/>
        <end position="290"/>
    </location>
</feature>
<dbReference type="Gene3D" id="3.90.1640.10">
    <property type="entry name" value="inorganic pyrophosphatase (n-terminal core)"/>
    <property type="match status" value="1"/>
</dbReference>
<dbReference type="PANTHER" id="PTHR47618">
    <property type="entry name" value="BIFUNCTIONAL OLIGORIBONUCLEASE AND PAP PHOSPHATASE NRNA"/>
    <property type="match status" value="1"/>
</dbReference>
<dbReference type="AlphaFoldDB" id="A0A1F5HLA3"/>
<organism evidence="2 3">
    <name type="scientific">Candidatus Curtissbacteria bacterium RIFCSPLOWO2_01_FULL_41_18</name>
    <dbReference type="NCBI Taxonomy" id="1797727"/>
    <lineage>
        <taxon>Bacteria</taxon>
        <taxon>Candidatus Curtissiibacteriota</taxon>
    </lineage>
</organism>
<comment type="caution">
    <text evidence="2">The sequence shown here is derived from an EMBL/GenBank/DDBJ whole genome shotgun (WGS) entry which is preliminary data.</text>
</comment>
<dbReference type="STRING" id="1797727.A3B51_02620"/>
<gene>
    <name evidence="2" type="ORF">A3B51_02620</name>
</gene>
<evidence type="ECO:0000256" key="1">
    <source>
        <dbReference type="SAM" id="MobiDB-lite"/>
    </source>
</evidence>
<sequence length="326" mass="35833">MDNYIKNQTLEHLTKAQNITIAVSQNSGFDGLAAGLALYLSTKKLGKNASILANPPTVEDAKMLYGVDKIGKPEGKQNLVVVVDNAVKNVEKVTYFLDEDRLRIVIHSFPGSKGTAKEDISYEETASKPDLIFAIGFNSINELRNEVTHEQIINPDTWTISINKNEMSQKFAQANVHEHQAASISEITATLIQNLALPVDEDIAFNLYSGISHATEMFSPSYSRPSSFEAALWLVKFGAGKASLAARATQQPSFASLEGQTYHAGSSITKVTSPPSEELTKKPAPPDMIDRQETQIEEVEVKEKSQEAWLKPPKIYRGSKSFDSES</sequence>
<dbReference type="EMBL" id="MFBQ01000016">
    <property type="protein sequence ID" value="OGE04927.1"/>
    <property type="molecule type" value="Genomic_DNA"/>
</dbReference>
<evidence type="ECO:0008006" key="4">
    <source>
        <dbReference type="Google" id="ProtNLM"/>
    </source>
</evidence>
<dbReference type="InterPro" id="IPR038763">
    <property type="entry name" value="DHH_sf"/>
</dbReference>
<name>A0A1F5HLA3_9BACT</name>
<evidence type="ECO:0000313" key="2">
    <source>
        <dbReference type="EMBL" id="OGE04927.1"/>
    </source>
</evidence>